<evidence type="ECO:0000256" key="1">
    <source>
        <dbReference type="SAM" id="Phobius"/>
    </source>
</evidence>
<dbReference type="AlphaFoldDB" id="K6Y3K6"/>
<reference evidence="2 3" key="1">
    <citation type="journal article" date="2017" name="Antonie Van Leeuwenhoek">
        <title>Rhizobium rhizosphaerae sp. nov., a novel species isolated from rice rhizosphere.</title>
        <authorList>
            <person name="Zhao J.J."/>
            <person name="Zhang J."/>
            <person name="Zhang R.J."/>
            <person name="Zhang C.W."/>
            <person name="Yin H.Q."/>
            <person name="Zhang X.X."/>
        </authorList>
    </citation>
    <scope>NUCLEOTIDE SEQUENCE [LARGE SCALE GENOMIC DNA]</scope>
    <source>
        <strain evidence="2 3">E3</strain>
    </source>
</reference>
<evidence type="ECO:0000313" key="2">
    <source>
        <dbReference type="EMBL" id="GAC12827.1"/>
    </source>
</evidence>
<keyword evidence="1" id="KW-0472">Membrane</keyword>
<evidence type="ECO:0000313" key="3">
    <source>
        <dbReference type="Proteomes" id="UP000006334"/>
    </source>
</evidence>
<protein>
    <submittedName>
        <fullName evidence="2">Uncharacterized protein</fullName>
    </submittedName>
</protein>
<comment type="caution">
    <text evidence="2">The sequence shown here is derived from an EMBL/GenBank/DDBJ whole genome shotgun (WGS) entry which is preliminary data.</text>
</comment>
<name>K6Y3K6_9ALTE</name>
<dbReference type="STRING" id="1127673.GLIP_0173"/>
<keyword evidence="3" id="KW-1185">Reference proteome</keyword>
<dbReference type="Proteomes" id="UP000006334">
    <property type="component" value="Unassembled WGS sequence"/>
</dbReference>
<gene>
    <name evidence="2" type="ORF">GLIP_0173</name>
</gene>
<sequence>MLDFLCVFIYSARRFELSSIAQRHWAFIVNLGLFLLLFYYLEFRFDIYRKHHYAVWR</sequence>
<dbReference type="EMBL" id="BAEN01000006">
    <property type="protein sequence ID" value="GAC12827.1"/>
    <property type="molecule type" value="Genomic_DNA"/>
</dbReference>
<proteinExistence type="predicted"/>
<feature type="transmembrane region" description="Helical" evidence="1">
    <location>
        <begin position="24"/>
        <end position="41"/>
    </location>
</feature>
<keyword evidence="1" id="KW-1133">Transmembrane helix</keyword>
<organism evidence="2 3">
    <name type="scientific">Aliiglaciecola lipolytica E3</name>
    <dbReference type="NCBI Taxonomy" id="1127673"/>
    <lineage>
        <taxon>Bacteria</taxon>
        <taxon>Pseudomonadati</taxon>
        <taxon>Pseudomonadota</taxon>
        <taxon>Gammaproteobacteria</taxon>
        <taxon>Alteromonadales</taxon>
        <taxon>Alteromonadaceae</taxon>
        <taxon>Aliiglaciecola</taxon>
    </lineage>
</organism>
<accession>K6Y3K6</accession>
<keyword evidence="1" id="KW-0812">Transmembrane</keyword>